<dbReference type="OrthoDB" id="9812700at2"/>
<organism evidence="1 2">
    <name type="scientific">Rossellomorea aquimaris</name>
    <dbReference type="NCBI Taxonomy" id="189382"/>
    <lineage>
        <taxon>Bacteria</taxon>
        <taxon>Bacillati</taxon>
        <taxon>Bacillota</taxon>
        <taxon>Bacilli</taxon>
        <taxon>Bacillales</taxon>
        <taxon>Bacillaceae</taxon>
        <taxon>Rossellomorea</taxon>
    </lineage>
</organism>
<protein>
    <recommendedName>
        <fullName evidence="3">DUF4912 domain-containing protein</fullName>
    </recommendedName>
</protein>
<dbReference type="RefSeq" id="WP_113970513.1">
    <property type="nucleotide sequence ID" value="NZ_QNRJ01000013.1"/>
</dbReference>
<dbReference type="InterPro" id="IPR032585">
    <property type="entry name" value="DUF4912"/>
</dbReference>
<accession>A0A366ELP1</accession>
<evidence type="ECO:0000313" key="1">
    <source>
        <dbReference type="EMBL" id="RBP02650.1"/>
    </source>
</evidence>
<dbReference type="Proteomes" id="UP000252118">
    <property type="component" value="Unassembled WGS sequence"/>
</dbReference>
<dbReference type="Pfam" id="PF16258">
    <property type="entry name" value="DUF4912"/>
    <property type="match status" value="1"/>
</dbReference>
<dbReference type="EMBL" id="QNRJ01000013">
    <property type="protein sequence ID" value="RBP02650.1"/>
    <property type="molecule type" value="Genomic_DNA"/>
</dbReference>
<name>A0A366ELP1_9BACI</name>
<reference evidence="1 2" key="1">
    <citation type="submission" date="2018-06" db="EMBL/GenBank/DDBJ databases">
        <title>Freshwater and sediment microbial communities from various areas in North America, analyzing microbe dynamics in response to fracking.</title>
        <authorList>
            <person name="Lamendella R."/>
        </authorList>
    </citation>
    <scope>NUCLEOTIDE SEQUENCE [LARGE SCALE GENOMIC DNA]</scope>
    <source>
        <strain evidence="1 2">97B</strain>
    </source>
</reference>
<evidence type="ECO:0000313" key="2">
    <source>
        <dbReference type="Proteomes" id="UP000252118"/>
    </source>
</evidence>
<evidence type="ECO:0008006" key="3">
    <source>
        <dbReference type="Google" id="ProtNLM"/>
    </source>
</evidence>
<gene>
    <name evidence="1" type="ORF">DET59_11375</name>
</gene>
<dbReference type="AlphaFoldDB" id="A0A366ELP1"/>
<comment type="caution">
    <text evidence="1">The sequence shown here is derived from an EMBL/GenBank/DDBJ whole genome shotgun (WGS) entry which is preliminary data.</text>
</comment>
<sequence length="235" mass="27453">MITEIIRLKEQGVSFRKIAKELNTTVGKVQYQWVKYQKAQGNPTVNVGAPVEVIEPEVPKKRVGRASFGRKMPKPRAKNPRATELSIMFSTSSRIYCYWNITQEWIRHVKSHFKMNADPQSFVLRLYDITSISFNGHNHHAYSDSYVPHTESDWFVNGLKENRSYCMEIGMRLPSGDFVAFTRSNVLHTPRTSHHQEYHSMKELFEYEQGLIKEPKWVEHVSTYSYYVMNQGEKA</sequence>
<proteinExistence type="predicted"/>